<proteinExistence type="predicted"/>
<dbReference type="InterPro" id="IPR004000">
    <property type="entry name" value="Actin"/>
</dbReference>
<sequence length="52" mass="5656">LYVAIQPVLTFYASGRIAGIVLEIGDGVSATVPIFQGLQSLSILFLYWLVEL</sequence>
<dbReference type="Gene3D" id="3.30.420.40">
    <property type="match status" value="1"/>
</dbReference>
<name>A0A820NYH3_9BILA</name>
<accession>A0A820NYH3</accession>
<evidence type="ECO:0000313" key="1">
    <source>
        <dbReference type="EMBL" id="CAF4399734.1"/>
    </source>
</evidence>
<comment type="caution">
    <text evidence="1">The sequence shown here is derived from an EMBL/GenBank/DDBJ whole genome shotgun (WGS) entry which is preliminary data.</text>
</comment>
<reference evidence="1" key="1">
    <citation type="submission" date="2021-02" db="EMBL/GenBank/DDBJ databases">
        <authorList>
            <person name="Nowell W R."/>
        </authorList>
    </citation>
    <scope>NUCLEOTIDE SEQUENCE</scope>
</reference>
<feature type="non-terminal residue" evidence="1">
    <location>
        <position position="1"/>
    </location>
</feature>
<dbReference type="Pfam" id="PF00022">
    <property type="entry name" value="Actin"/>
    <property type="match status" value="1"/>
</dbReference>
<gene>
    <name evidence="1" type="ORF">UXM345_LOCUS38160</name>
</gene>
<evidence type="ECO:0000313" key="2">
    <source>
        <dbReference type="Proteomes" id="UP000663842"/>
    </source>
</evidence>
<dbReference type="Proteomes" id="UP000663842">
    <property type="component" value="Unassembled WGS sequence"/>
</dbReference>
<dbReference type="EMBL" id="CAJOBF010024461">
    <property type="protein sequence ID" value="CAF4399734.1"/>
    <property type="molecule type" value="Genomic_DNA"/>
</dbReference>
<organism evidence="1 2">
    <name type="scientific">Rotaria magnacalcarata</name>
    <dbReference type="NCBI Taxonomy" id="392030"/>
    <lineage>
        <taxon>Eukaryota</taxon>
        <taxon>Metazoa</taxon>
        <taxon>Spiralia</taxon>
        <taxon>Gnathifera</taxon>
        <taxon>Rotifera</taxon>
        <taxon>Eurotatoria</taxon>
        <taxon>Bdelloidea</taxon>
        <taxon>Philodinida</taxon>
        <taxon>Philodinidae</taxon>
        <taxon>Rotaria</taxon>
    </lineage>
</organism>
<protein>
    <submittedName>
        <fullName evidence="1">Uncharacterized protein</fullName>
    </submittedName>
</protein>
<dbReference type="AlphaFoldDB" id="A0A820NYH3"/>